<reference evidence="1 2" key="1">
    <citation type="submission" date="2013-03" db="EMBL/GenBank/DDBJ databases">
        <title>Salinisphaera hydrothermalis C41B8 Genome Sequencing.</title>
        <authorList>
            <person name="Li C."/>
            <person name="Lai Q."/>
            <person name="Shao Z."/>
        </authorList>
    </citation>
    <scope>NUCLEOTIDE SEQUENCE [LARGE SCALE GENOMIC DNA]</scope>
    <source>
        <strain evidence="1 2">C41B8</strain>
    </source>
</reference>
<protein>
    <submittedName>
        <fullName evidence="1">Uncharacterized protein</fullName>
    </submittedName>
</protein>
<gene>
    <name evidence="1" type="ORF">C41B8_14760</name>
</gene>
<dbReference type="AlphaFoldDB" id="A0A084III0"/>
<keyword evidence="2" id="KW-1185">Reference proteome</keyword>
<sequence>MDGRPDSTTSAWIAIERDALIRDWFAEVVEQGCGNAGISPQVLDSRLNFGRFSSWQDDALFQIQGMARDFNAML</sequence>
<proteinExistence type="predicted"/>
<organism evidence="1 2">
    <name type="scientific">Salinisphaera hydrothermalis (strain C41B8)</name>
    <dbReference type="NCBI Taxonomy" id="1304275"/>
    <lineage>
        <taxon>Bacteria</taxon>
        <taxon>Pseudomonadati</taxon>
        <taxon>Pseudomonadota</taxon>
        <taxon>Gammaproteobacteria</taxon>
        <taxon>Salinisphaerales</taxon>
        <taxon>Salinisphaeraceae</taxon>
        <taxon>Salinisphaera</taxon>
    </lineage>
</organism>
<comment type="caution">
    <text evidence="1">The sequence shown here is derived from an EMBL/GenBank/DDBJ whole genome shotgun (WGS) entry which is preliminary data.</text>
</comment>
<name>A0A084III0_SALHC</name>
<accession>A0A084III0</accession>
<dbReference type="EMBL" id="APNK01000028">
    <property type="protein sequence ID" value="KEZ76514.1"/>
    <property type="molecule type" value="Genomic_DNA"/>
</dbReference>
<evidence type="ECO:0000313" key="2">
    <source>
        <dbReference type="Proteomes" id="UP000028302"/>
    </source>
</evidence>
<dbReference type="Proteomes" id="UP000028302">
    <property type="component" value="Unassembled WGS sequence"/>
</dbReference>
<evidence type="ECO:0000313" key="1">
    <source>
        <dbReference type="EMBL" id="KEZ76514.1"/>
    </source>
</evidence>